<comment type="caution">
    <text evidence="2">The sequence shown here is derived from an EMBL/GenBank/DDBJ whole genome shotgun (WGS) entry which is preliminary data.</text>
</comment>
<evidence type="ECO:0000313" key="2">
    <source>
        <dbReference type="EMBL" id="MBD9724586.1"/>
    </source>
</evidence>
<proteinExistence type="predicted"/>
<protein>
    <submittedName>
        <fullName evidence="2">DUF397 domain-containing protein</fullName>
    </submittedName>
</protein>
<reference evidence="2" key="1">
    <citation type="submission" date="2020-09" db="EMBL/GenBank/DDBJ databases">
        <title>Streptomyces canutascabiei sp. nov., which causes potato common scab and is distributed across the world.</title>
        <authorList>
            <person name="Nguyen H.P."/>
            <person name="Weisberg A.J."/>
            <person name="Chang J.H."/>
            <person name="Clarke C.R."/>
        </authorList>
    </citation>
    <scope>NUCLEOTIDE SEQUENCE</scope>
    <source>
        <strain evidence="2">ID-01-6.2a</strain>
    </source>
</reference>
<dbReference type="InterPro" id="IPR007278">
    <property type="entry name" value="DUF397"/>
</dbReference>
<sequence>MSQALRWQKSSFSAGDSDNDCLEIATAPTPWQKSSFSGGGADTNCLEISTTPTTLHLRESDTPATILSPTPTALHALLTTLRNGPHTPRQG</sequence>
<dbReference type="Pfam" id="PF04149">
    <property type="entry name" value="DUF397"/>
    <property type="match status" value="1"/>
</dbReference>
<dbReference type="RefSeq" id="WP_192332718.1">
    <property type="nucleotide sequence ID" value="NZ_CP119182.1"/>
</dbReference>
<dbReference type="Proteomes" id="UP000661025">
    <property type="component" value="Unassembled WGS sequence"/>
</dbReference>
<accession>A0A927QFM4</accession>
<dbReference type="AlphaFoldDB" id="A0A927QFM4"/>
<dbReference type="GeneID" id="79932225"/>
<gene>
    <name evidence="2" type="ORF">IHE70_15460</name>
</gene>
<organism evidence="2 3">
    <name type="scientific">Streptomyces caniscabiei</name>
    <dbReference type="NCBI Taxonomy" id="2746961"/>
    <lineage>
        <taxon>Bacteria</taxon>
        <taxon>Bacillati</taxon>
        <taxon>Actinomycetota</taxon>
        <taxon>Actinomycetes</taxon>
        <taxon>Kitasatosporales</taxon>
        <taxon>Streptomycetaceae</taxon>
        <taxon>Streptomyces</taxon>
    </lineage>
</organism>
<evidence type="ECO:0000259" key="1">
    <source>
        <dbReference type="Pfam" id="PF04149"/>
    </source>
</evidence>
<evidence type="ECO:0000313" key="3">
    <source>
        <dbReference type="Proteomes" id="UP000661025"/>
    </source>
</evidence>
<feature type="domain" description="DUF397" evidence="1">
    <location>
        <begin position="30"/>
        <end position="82"/>
    </location>
</feature>
<dbReference type="EMBL" id="JACYXT010000005">
    <property type="protein sequence ID" value="MBD9724586.1"/>
    <property type="molecule type" value="Genomic_DNA"/>
</dbReference>
<name>A0A927QFM4_9ACTN</name>